<dbReference type="SMART" id="SM00051">
    <property type="entry name" value="DSL"/>
    <property type="match status" value="1"/>
</dbReference>
<evidence type="ECO:0000256" key="4">
    <source>
        <dbReference type="ARBA" id="ARBA00023157"/>
    </source>
</evidence>
<dbReference type="Pfam" id="PF00008">
    <property type="entry name" value="EGF"/>
    <property type="match status" value="2"/>
</dbReference>
<reference evidence="10" key="1">
    <citation type="submission" date="2022-11" db="UniProtKB">
        <authorList>
            <consortium name="WormBaseParasite"/>
        </authorList>
    </citation>
    <scope>IDENTIFICATION</scope>
</reference>
<feature type="domain" description="EGF-like" evidence="8">
    <location>
        <begin position="85"/>
        <end position="119"/>
    </location>
</feature>
<feature type="domain" description="EGF-like" evidence="8">
    <location>
        <begin position="151"/>
        <end position="187"/>
    </location>
</feature>
<feature type="disulfide bond" evidence="5">
    <location>
        <begin position="338"/>
        <end position="347"/>
    </location>
</feature>
<dbReference type="InterPro" id="IPR000742">
    <property type="entry name" value="EGF"/>
</dbReference>
<dbReference type="InterPro" id="IPR013032">
    <property type="entry name" value="EGF-like_CS"/>
</dbReference>
<feature type="disulfide bond" evidence="5">
    <location>
        <begin position="155"/>
        <end position="165"/>
    </location>
</feature>
<evidence type="ECO:0000313" key="10">
    <source>
        <dbReference type="WBParaSite" id="PDA_v2.g29283.t1"/>
    </source>
</evidence>
<keyword evidence="2 5" id="KW-0245">EGF-like domain</keyword>
<dbReference type="SMART" id="SM00181">
    <property type="entry name" value="EGF"/>
    <property type="match status" value="8"/>
</dbReference>
<feature type="domain" description="EGF-like" evidence="8">
    <location>
        <begin position="349"/>
        <end position="381"/>
    </location>
</feature>
<evidence type="ECO:0000313" key="9">
    <source>
        <dbReference type="Proteomes" id="UP000887578"/>
    </source>
</evidence>
<evidence type="ECO:0000256" key="5">
    <source>
        <dbReference type="PROSITE-ProRule" id="PRU00076"/>
    </source>
</evidence>
<feature type="compositionally biased region" description="Polar residues" evidence="6">
    <location>
        <begin position="560"/>
        <end position="574"/>
    </location>
</feature>
<evidence type="ECO:0000256" key="6">
    <source>
        <dbReference type="SAM" id="MobiDB-lite"/>
    </source>
</evidence>
<feature type="domain" description="EGF-like" evidence="8">
    <location>
        <begin position="230"/>
        <end position="266"/>
    </location>
</feature>
<feature type="domain" description="EGF-like" evidence="8">
    <location>
        <begin position="268"/>
        <end position="307"/>
    </location>
</feature>
<protein>
    <submittedName>
        <fullName evidence="10">EGF-like domain-containing protein</fullName>
    </submittedName>
</protein>
<feature type="domain" description="EGF-like" evidence="8">
    <location>
        <begin position="312"/>
        <end position="348"/>
    </location>
</feature>
<evidence type="ECO:0000256" key="1">
    <source>
        <dbReference type="ARBA" id="ARBA00022473"/>
    </source>
</evidence>
<keyword evidence="3" id="KW-0677">Repeat</keyword>
<dbReference type="PROSITE" id="PS00022">
    <property type="entry name" value="EGF_1"/>
    <property type="match status" value="7"/>
</dbReference>
<dbReference type="WBParaSite" id="PDA_v2.g29283.t1">
    <property type="protein sequence ID" value="PDA_v2.g29283.t1"/>
    <property type="gene ID" value="PDA_v2.g29283"/>
</dbReference>
<name>A0A914QPH7_9BILA</name>
<keyword evidence="4 5" id="KW-1015">Disulfide bond</keyword>
<evidence type="ECO:0000256" key="3">
    <source>
        <dbReference type="ARBA" id="ARBA00022737"/>
    </source>
</evidence>
<evidence type="ECO:0000259" key="8">
    <source>
        <dbReference type="PROSITE" id="PS50026"/>
    </source>
</evidence>
<feature type="disulfide bond" evidence="5">
    <location>
        <begin position="177"/>
        <end position="186"/>
    </location>
</feature>
<proteinExistence type="predicted"/>
<feature type="disulfide bond" evidence="5">
    <location>
        <begin position="109"/>
        <end position="118"/>
    </location>
</feature>
<dbReference type="Pfam" id="PF12661">
    <property type="entry name" value="hEGF"/>
    <property type="match status" value="1"/>
</dbReference>
<keyword evidence="7" id="KW-0812">Transmembrane</keyword>
<organism evidence="9 10">
    <name type="scientific">Panagrolaimus davidi</name>
    <dbReference type="NCBI Taxonomy" id="227884"/>
    <lineage>
        <taxon>Eukaryota</taxon>
        <taxon>Metazoa</taxon>
        <taxon>Ecdysozoa</taxon>
        <taxon>Nematoda</taxon>
        <taxon>Chromadorea</taxon>
        <taxon>Rhabditida</taxon>
        <taxon>Tylenchina</taxon>
        <taxon>Panagrolaimomorpha</taxon>
        <taxon>Panagrolaimoidea</taxon>
        <taxon>Panagrolaimidae</taxon>
        <taxon>Panagrolaimus</taxon>
    </lineage>
</organism>
<feature type="transmembrane region" description="Helical" evidence="7">
    <location>
        <begin position="411"/>
        <end position="431"/>
    </location>
</feature>
<feature type="domain" description="EGF-like" evidence="8">
    <location>
        <begin position="189"/>
        <end position="228"/>
    </location>
</feature>
<dbReference type="PROSITE" id="PS50026">
    <property type="entry name" value="EGF_3"/>
    <property type="match status" value="7"/>
</dbReference>
<keyword evidence="7" id="KW-1133">Transmembrane helix</keyword>
<sequence length="600" mass="66216">MPILGDFLVYPTTEKTKPSEKWTQKSLSFLSSNGISEAEILLKYRITCTKNHFGKSCNKICIPPADGSYTCDTESGARICGAGFFGEECNSRCSCKNNGICDSNGICRCSKGWKGESCEQCIPLEGCHGSCTKPNECICPPGLKGKFCNESIYGCSQYCKNGGTCSLTRNFTTVCKCPPGFSGQQCENRVSSCEENPCRNNGKCKMDNSSLTGFVCECEGDYAGQFCQVQAKTCRDLPCKNGAPCLEGNDGYFCECTNNWEGKICDIPLTFCRADSCLNGAECEYAPSTARGFTCKCAPGFYGERCENKISDWKVCRNHKCQNNGNCYRNLGKPACNCSAGYGGEYCEKDLCQCLNGGICDRNLSSHKCICPEGFEGDKCQLISFRTPPKRISSLQDPQSSTQNSNNQITIWPFLGIVFAFMIFTVGISFVPKYLKFQKSRQNLPTTELLPTTSTPTSNNQCRNNEFKQLQLQTFPNSNKISSSFCSSAPPGICCPKSTCTCRPSSSLQNCSTTTAFENQYTLDPSQHQRQHQRHQRPSSISRRPSTPEPLREAQRRFSQKNLVSPTSSTTSSNEYEDIVEPQRPPSSLSTKSTKYHESV</sequence>
<feature type="disulfide bond" evidence="5">
    <location>
        <begin position="256"/>
        <end position="265"/>
    </location>
</feature>
<accession>A0A914QPH7</accession>
<dbReference type="AlphaFoldDB" id="A0A914QPH7"/>
<feature type="disulfide bond" evidence="5">
    <location>
        <begin position="371"/>
        <end position="380"/>
    </location>
</feature>
<dbReference type="PANTHER" id="PTHR24033:SF151">
    <property type="entry name" value="NOTCH 2"/>
    <property type="match status" value="1"/>
</dbReference>
<evidence type="ECO:0000256" key="7">
    <source>
        <dbReference type="SAM" id="Phobius"/>
    </source>
</evidence>
<dbReference type="Proteomes" id="UP000887578">
    <property type="component" value="Unplaced"/>
</dbReference>
<dbReference type="Gene3D" id="2.10.25.140">
    <property type="match status" value="1"/>
</dbReference>
<feature type="disulfide bond" evidence="5">
    <location>
        <begin position="218"/>
        <end position="227"/>
    </location>
</feature>
<dbReference type="InterPro" id="IPR001774">
    <property type="entry name" value="DSL"/>
</dbReference>
<dbReference type="InterPro" id="IPR051830">
    <property type="entry name" value="NOTCH_homolog"/>
</dbReference>
<dbReference type="Pfam" id="PF01414">
    <property type="entry name" value="DSL"/>
    <property type="match status" value="1"/>
</dbReference>
<evidence type="ECO:0000256" key="2">
    <source>
        <dbReference type="ARBA" id="ARBA00022536"/>
    </source>
</evidence>
<dbReference type="SUPFAM" id="SSF57196">
    <property type="entry name" value="EGF/Laminin"/>
    <property type="match status" value="6"/>
</dbReference>
<keyword evidence="1" id="KW-0217">Developmental protein</keyword>
<dbReference type="GO" id="GO:0016020">
    <property type="term" value="C:membrane"/>
    <property type="evidence" value="ECO:0007669"/>
    <property type="project" value="InterPro"/>
</dbReference>
<keyword evidence="7" id="KW-0472">Membrane</keyword>
<comment type="caution">
    <text evidence="5">Lacks conserved residue(s) required for the propagation of feature annotation.</text>
</comment>
<feature type="disulfide bond" evidence="5">
    <location>
        <begin position="297"/>
        <end position="306"/>
    </location>
</feature>
<dbReference type="PANTHER" id="PTHR24033">
    <property type="entry name" value="EGF-LIKE DOMAIN-CONTAINING PROTEIN"/>
    <property type="match status" value="1"/>
</dbReference>
<dbReference type="GO" id="GO:0007154">
    <property type="term" value="P:cell communication"/>
    <property type="evidence" value="ECO:0007669"/>
    <property type="project" value="InterPro"/>
</dbReference>
<dbReference type="Gene3D" id="2.10.25.10">
    <property type="entry name" value="Laminin"/>
    <property type="match status" value="7"/>
</dbReference>
<dbReference type="PROSITE" id="PS01186">
    <property type="entry name" value="EGF_2"/>
    <property type="match status" value="4"/>
</dbReference>
<keyword evidence="9" id="KW-1185">Reference proteome</keyword>
<feature type="region of interest" description="Disordered" evidence="6">
    <location>
        <begin position="524"/>
        <end position="600"/>
    </location>
</feature>